<dbReference type="GO" id="GO:0004573">
    <property type="term" value="F:Glc3Man9GlcNAc2 oligosaccharide glucosidase activity"/>
    <property type="evidence" value="ECO:0007669"/>
    <property type="project" value="InterPro"/>
</dbReference>
<dbReference type="Pfam" id="PF22422">
    <property type="entry name" value="MGH1-like_GH"/>
    <property type="match status" value="2"/>
</dbReference>
<dbReference type="Gene3D" id="1.50.10.10">
    <property type="match status" value="2"/>
</dbReference>
<keyword evidence="2" id="KW-0378">Hydrolase</keyword>
<evidence type="ECO:0000313" key="3">
    <source>
        <dbReference type="Proteomes" id="UP000326500"/>
    </source>
</evidence>
<dbReference type="SUPFAM" id="SSF48208">
    <property type="entry name" value="Six-hairpin glycosidases"/>
    <property type="match status" value="1"/>
</dbReference>
<dbReference type="RefSeq" id="WP_066955363.1">
    <property type="nucleotide sequence ID" value="NZ_BCNX01000004.1"/>
</dbReference>
<name>A0A1G8XUQ6_9EURY</name>
<accession>A0A1G8XUQ6</accession>
<evidence type="ECO:0000313" key="2">
    <source>
        <dbReference type="EMBL" id="SDJ93510.1"/>
    </source>
</evidence>
<dbReference type="EMBL" id="FNFT01000002">
    <property type="protein sequence ID" value="SDJ93510.1"/>
    <property type="molecule type" value="Genomic_DNA"/>
</dbReference>
<organism evidence="2 3">
    <name type="scientific">Methanoculleus thermophilus</name>
    <dbReference type="NCBI Taxonomy" id="2200"/>
    <lineage>
        <taxon>Archaea</taxon>
        <taxon>Methanobacteriati</taxon>
        <taxon>Methanobacteriota</taxon>
        <taxon>Stenosarchaea group</taxon>
        <taxon>Methanomicrobia</taxon>
        <taxon>Methanomicrobiales</taxon>
        <taxon>Methanomicrobiaceae</taxon>
        <taxon>Methanoculleus</taxon>
    </lineage>
</organism>
<proteinExistence type="predicted"/>
<reference evidence="2 3" key="1">
    <citation type="submission" date="2016-10" db="EMBL/GenBank/DDBJ databases">
        <authorList>
            <person name="Varghese N."/>
            <person name="Submissions S."/>
        </authorList>
    </citation>
    <scope>NUCLEOTIDE SEQUENCE [LARGE SCALE GENOMIC DNA]</scope>
    <source>
        <strain evidence="2 3">DSM 2373</strain>
    </source>
</reference>
<protein>
    <submittedName>
        <fullName evidence="2">Glycosyl hydrolase family 63 C-terminal domain-containing protein</fullName>
    </submittedName>
</protein>
<dbReference type="PANTHER" id="PTHR10412:SF10">
    <property type="entry name" value="GLYCOSYL HYDROLASE FAMILY 63 C-TERMINAL DOMAIN-CONTAINING PROTEIN"/>
    <property type="match status" value="1"/>
</dbReference>
<feature type="domain" description="Mannosylglycerate hydrolase MGH1-like glycoside hydrolase" evidence="1">
    <location>
        <begin position="702"/>
        <end position="874"/>
    </location>
</feature>
<gene>
    <name evidence="2" type="ORF">SAMN04488571_10229</name>
</gene>
<dbReference type="AlphaFoldDB" id="A0A1G8XUQ6"/>
<feature type="domain" description="Mannosylglycerate hydrolase MGH1-like glycoside hydrolase" evidence="1">
    <location>
        <begin position="432"/>
        <end position="534"/>
    </location>
</feature>
<evidence type="ECO:0000259" key="1">
    <source>
        <dbReference type="Pfam" id="PF22422"/>
    </source>
</evidence>
<dbReference type="STRING" id="2200.GCA_001571405_00631"/>
<dbReference type="GO" id="GO:0009311">
    <property type="term" value="P:oligosaccharide metabolic process"/>
    <property type="evidence" value="ECO:0007669"/>
    <property type="project" value="InterPro"/>
</dbReference>
<dbReference type="OrthoDB" id="105014at2157"/>
<dbReference type="InterPro" id="IPR054491">
    <property type="entry name" value="MGH1-like_GH"/>
</dbReference>
<sequence length="921" mass="106507">MLPDDVTPATEEGERLRQVYREGVPWRRWGPYLSERQWGTVREDYSDDGNAWAYFPHDHARSRAYLWGEDGIAGISDDSQYLCFALALWNGADPILKERLFGLTNAEGNHGEDVKEYYYYLDNTPTHAYMKYLYKYPQAAFPYKDLIETNRSRTRDEPEYELIDTGIFDDDRYFDVFIEYAKASTDDILIRITVHNRGPEEAILHLLPTLWFRNTWWIERGTRKPILAQVEGPPGTSVIHAAHPALGDRYLHCEGAPELLFTENETNTERLFGRPNTSPFVKDGINNYVVEGRTDAVNPGRTGTKSSAYYTMTIPPGESRAIRLRLNETPPASGEDLFGERFEEIFCTRAKEADAFYDNITPPSVSPDAANVMRQALAGMLWTKQYYFYDLDRWLRQHGSNMAQGSQRAIRNSQWFHMYNADIISMPDKWEYPWYAAWDLAFHAVALAMVDPEFAKEQLELMLRERYLHPNGQIPAYEWNFGDVNPPVHAWAALFVYRVEEEVFGVSDVRFLEKVFQKLLMNFTWWVNRKDRYGQNVFEGGFLGLDNIGVFDRSATIPSGGYLEQSDGTAWMAFYCQNMLEIAITLASHDPVYAELAIKFYEHFLWIASAMNRMGENQEGMWDEWDGFFYDLLHLPDGSATRLRVRTIVGLLALCSSTVLSLELFKGASVFLERARWFTQKHPLLTANITSPGRPGFRGRRLFSLVNEERLRRILARMLDEKEFLSDYGIRSISRVHAEEPYTFVLDGQEFRVEYEPAESNTEMFGGNSNWRGPIWFPMNILIIRSLLNLYAFYGNSFTIECPTGSGRWMNLYEVSEEIKNRLERIFLRGEDGRRPVFGQVAKFQEDPHWRDYILFYEYFHGDNGAGLGASHQTGWTGLIARLIQGYAYLRPEQILTPAARQLTYRRRAASPPPPVASVPR</sequence>
<dbReference type="InterPro" id="IPR008928">
    <property type="entry name" value="6-hairpin_glycosidase_sf"/>
</dbReference>
<dbReference type="InterPro" id="IPR012341">
    <property type="entry name" value="6hp_glycosidase-like_sf"/>
</dbReference>
<dbReference type="InterPro" id="IPR004888">
    <property type="entry name" value="Glycoside_hydrolase_63"/>
</dbReference>
<dbReference type="Proteomes" id="UP000326500">
    <property type="component" value="Unassembled WGS sequence"/>
</dbReference>
<dbReference type="PANTHER" id="PTHR10412">
    <property type="entry name" value="MANNOSYL-OLIGOSACCHARIDE GLUCOSIDASE"/>
    <property type="match status" value="1"/>
</dbReference>
<keyword evidence="3" id="KW-1185">Reference proteome</keyword>